<keyword evidence="3" id="KW-1185">Reference proteome</keyword>
<name>A0A449B5K6_9BACT</name>
<protein>
    <submittedName>
        <fullName evidence="2">Uncharacterized protein</fullName>
    </submittedName>
</protein>
<proteinExistence type="predicted"/>
<dbReference type="AlphaFoldDB" id="A0A449B5K6"/>
<reference evidence="2 3" key="1">
    <citation type="submission" date="2019-01" db="EMBL/GenBank/DDBJ databases">
        <authorList>
            <consortium name="Pathogen Informatics"/>
        </authorList>
    </citation>
    <scope>NUCLEOTIDE SEQUENCE [LARGE SCALE GENOMIC DNA]</scope>
    <source>
        <strain evidence="2 3">NCTC10179</strain>
    </source>
</reference>
<evidence type="ECO:0000313" key="2">
    <source>
        <dbReference type="EMBL" id="VEU75862.1"/>
    </source>
</evidence>
<feature type="transmembrane region" description="Helical" evidence="1">
    <location>
        <begin position="39"/>
        <end position="65"/>
    </location>
</feature>
<evidence type="ECO:0000256" key="1">
    <source>
        <dbReference type="SAM" id="Phobius"/>
    </source>
</evidence>
<dbReference type="Proteomes" id="UP000289497">
    <property type="component" value="Chromosome"/>
</dbReference>
<dbReference type="EMBL" id="LR215039">
    <property type="protein sequence ID" value="VEU75862.1"/>
    <property type="molecule type" value="Genomic_DNA"/>
</dbReference>
<keyword evidence="1" id="KW-1133">Transmembrane helix</keyword>
<accession>A0A449B5K6</accession>
<gene>
    <name evidence="2" type="ORF">NCTC10179_00018</name>
</gene>
<sequence>MIWWILIFIFLGIAVVSCFISGLFYLLVIFGFNTKTIRVLCIIFLIITFISIITLIAIVICSMFYSAFSILSYLNSQQ</sequence>
<evidence type="ECO:0000313" key="3">
    <source>
        <dbReference type="Proteomes" id="UP000289497"/>
    </source>
</evidence>
<keyword evidence="1" id="KW-0472">Membrane</keyword>
<keyword evidence="1" id="KW-0812">Transmembrane</keyword>
<dbReference type="KEGG" id="mcou:NCTC10179_00018"/>
<organism evidence="2 3">
    <name type="scientific">Mycoplasmopsis columboralis</name>
    <dbReference type="NCBI Taxonomy" id="171282"/>
    <lineage>
        <taxon>Bacteria</taxon>
        <taxon>Bacillati</taxon>
        <taxon>Mycoplasmatota</taxon>
        <taxon>Mycoplasmoidales</taxon>
        <taxon>Metamycoplasmataceae</taxon>
        <taxon>Mycoplasmopsis</taxon>
    </lineage>
</organism>
<feature type="transmembrane region" description="Helical" evidence="1">
    <location>
        <begin position="6"/>
        <end position="32"/>
    </location>
</feature>